<organism evidence="1 2">
    <name type="scientific">Tritonibacter scottomollicae</name>
    <name type="common">Epibacterium scottomollicae</name>
    <dbReference type="NCBI Taxonomy" id="483013"/>
    <lineage>
        <taxon>Bacteria</taxon>
        <taxon>Pseudomonadati</taxon>
        <taxon>Pseudomonadota</taxon>
        <taxon>Alphaproteobacteria</taxon>
        <taxon>Rhodobacterales</taxon>
        <taxon>Paracoccaceae</taxon>
        <taxon>Tritonibacter</taxon>
    </lineage>
</organism>
<sequence>MDSSLREDLMAEVDDVWSETIRHLPLADGRKDPERDAVEFTAVLRTGDRDAERMNFGRGNNARAGVTADGGNLRIDRAVHAALVVRKGDKVVALDRDGQPVFEVLSVDDRSHLRLICELGDAN</sequence>
<evidence type="ECO:0000313" key="1">
    <source>
        <dbReference type="EMBL" id="WOI34770.1"/>
    </source>
</evidence>
<dbReference type="Proteomes" id="UP001302666">
    <property type="component" value="Chromosome"/>
</dbReference>
<gene>
    <name evidence="1" type="ORF">R1T40_08600</name>
</gene>
<accession>A0ABZ0HKS0</accession>
<name>A0ABZ0HKS0_TRISK</name>
<keyword evidence="2" id="KW-1185">Reference proteome</keyword>
<protein>
    <submittedName>
        <fullName evidence="1">Uncharacterized protein</fullName>
    </submittedName>
</protein>
<dbReference type="RefSeq" id="WP_317386608.1">
    <property type="nucleotide sequence ID" value="NZ_CP136704.1"/>
</dbReference>
<proteinExistence type="predicted"/>
<reference evidence="1 2" key="1">
    <citation type="submission" date="2023-10" db="EMBL/GenBank/DDBJ databases">
        <title>Eight complete genome sequences of bacteria isolated from laboratory stock of Giant Kelp gametophytes.</title>
        <authorList>
            <person name="Tolentino B."/>
            <person name="Nuzhdin S."/>
        </authorList>
    </citation>
    <scope>NUCLEOTIDE SEQUENCE [LARGE SCALE GENOMIC DNA]</scope>
    <source>
        <strain evidence="1 2">LC.270.F.C4</strain>
    </source>
</reference>
<dbReference type="EMBL" id="CP136704">
    <property type="protein sequence ID" value="WOI34770.1"/>
    <property type="molecule type" value="Genomic_DNA"/>
</dbReference>
<evidence type="ECO:0000313" key="2">
    <source>
        <dbReference type="Proteomes" id="UP001302666"/>
    </source>
</evidence>